<sequence length="75" mass="8912">MENLQVITTERLNKLINETQQTLEELKEEVTRREHLKQEHAIIDLDRHMTSAEFNLTSIKNFIAYLVEESKKNKS</sequence>
<evidence type="ECO:0000313" key="2">
    <source>
        <dbReference type="EMBL" id="MCV2402743.1"/>
    </source>
</evidence>
<name>A0ABT2YS73_9GAMM</name>
<protein>
    <submittedName>
        <fullName evidence="2">Uncharacterized protein</fullName>
    </submittedName>
</protein>
<gene>
    <name evidence="2" type="ORF">OFY17_07585</name>
</gene>
<comment type="caution">
    <text evidence="2">The sequence shown here is derived from an EMBL/GenBank/DDBJ whole genome shotgun (WGS) entry which is preliminary data.</text>
</comment>
<proteinExistence type="predicted"/>
<keyword evidence="1" id="KW-0175">Coiled coil</keyword>
<evidence type="ECO:0000256" key="1">
    <source>
        <dbReference type="SAM" id="Coils"/>
    </source>
</evidence>
<dbReference type="EMBL" id="JAOVZB010000003">
    <property type="protein sequence ID" value="MCV2402743.1"/>
    <property type="molecule type" value="Genomic_DNA"/>
</dbReference>
<keyword evidence="3" id="KW-1185">Reference proteome</keyword>
<feature type="coiled-coil region" evidence="1">
    <location>
        <begin position="9"/>
        <end position="36"/>
    </location>
</feature>
<evidence type="ECO:0000313" key="3">
    <source>
        <dbReference type="Proteomes" id="UP001209713"/>
    </source>
</evidence>
<organism evidence="2 3">
    <name type="scientific">Marinomonas sargassi</name>
    <dbReference type="NCBI Taxonomy" id="2984494"/>
    <lineage>
        <taxon>Bacteria</taxon>
        <taxon>Pseudomonadati</taxon>
        <taxon>Pseudomonadota</taxon>
        <taxon>Gammaproteobacteria</taxon>
        <taxon>Oceanospirillales</taxon>
        <taxon>Oceanospirillaceae</taxon>
        <taxon>Marinomonas</taxon>
    </lineage>
</organism>
<dbReference type="RefSeq" id="WP_263530125.1">
    <property type="nucleotide sequence ID" value="NZ_JAOVZB010000003.1"/>
</dbReference>
<accession>A0ABT2YS73</accession>
<reference evidence="2 3" key="1">
    <citation type="submission" date="2022-10" db="EMBL/GenBank/DDBJ databases">
        <title>Marinomonas transparenta sp. nov. and Marinomonas sargassi sp. nov., isolated from marine alga (Sargassum natans (L.) Gaillon).</title>
        <authorList>
            <person name="Wang Y."/>
        </authorList>
    </citation>
    <scope>NUCLEOTIDE SEQUENCE [LARGE SCALE GENOMIC DNA]</scope>
    <source>
        <strain evidence="2 3">C2222</strain>
    </source>
</reference>
<dbReference type="Proteomes" id="UP001209713">
    <property type="component" value="Unassembled WGS sequence"/>
</dbReference>